<evidence type="ECO:0000256" key="4">
    <source>
        <dbReference type="ARBA" id="ARBA00022475"/>
    </source>
</evidence>
<keyword evidence="7 8" id="KW-0472">Membrane</keyword>
<feature type="transmembrane region" description="Helical" evidence="8">
    <location>
        <begin position="428"/>
        <end position="453"/>
    </location>
</feature>
<keyword evidence="3 8" id="KW-0813">Transport</keyword>
<evidence type="ECO:0000256" key="3">
    <source>
        <dbReference type="ARBA" id="ARBA00022448"/>
    </source>
</evidence>
<feature type="transmembrane region" description="Helical" evidence="8">
    <location>
        <begin position="75"/>
        <end position="96"/>
    </location>
</feature>
<comment type="similarity">
    <text evidence="2 8">Belongs to the alanine or glycine:cation symporter (AGCS) (TC 2.A.25) family.</text>
</comment>
<dbReference type="GO" id="GO:0005886">
    <property type="term" value="C:plasma membrane"/>
    <property type="evidence" value="ECO:0007669"/>
    <property type="project" value="UniProtKB-SubCell"/>
</dbReference>
<feature type="transmembrane region" description="Helical" evidence="8">
    <location>
        <begin position="14"/>
        <end position="33"/>
    </location>
</feature>
<feature type="transmembrane region" description="Helical" evidence="8">
    <location>
        <begin position="250"/>
        <end position="274"/>
    </location>
</feature>
<dbReference type="NCBIfam" id="TIGR00835">
    <property type="entry name" value="agcS"/>
    <property type="match status" value="1"/>
</dbReference>
<feature type="transmembrane region" description="Helical" evidence="8">
    <location>
        <begin position="361"/>
        <end position="389"/>
    </location>
</feature>
<dbReference type="GO" id="GO:0005283">
    <property type="term" value="F:amino acid:sodium symporter activity"/>
    <property type="evidence" value="ECO:0007669"/>
    <property type="project" value="InterPro"/>
</dbReference>
<reference evidence="9 10" key="1">
    <citation type="submission" date="2018-06" db="EMBL/GenBank/DDBJ databases">
        <authorList>
            <consortium name="Pathogen Informatics"/>
            <person name="Doyle S."/>
        </authorList>
    </citation>
    <scope>NUCLEOTIDE SEQUENCE [LARGE SCALE GENOMIC DNA]</scope>
    <source>
        <strain evidence="9 10">NCTC13149</strain>
    </source>
</reference>
<organism evidence="9 10">
    <name type="scientific">Peptoniphilus lacrimalis</name>
    <dbReference type="NCBI Taxonomy" id="33031"/>
    <lineage>
        <taxon>Bacteria</taxon>
        <taxon>Bacillati</taxon>
        <taxon>Bacillota</taxon>
        <taxon>Tissierellia</taxon>
        <taxon>Tissierellales</taxon>
        <taxon>Peptoniphilaceae</taxon>
        <taxon>Peptoniphilus</taxon>
    </lineage>
</organism>
<dbReference type="RefSeq" id="WP_019034296.1">
    <property type="nucleotide sequence ID" value="NZ_UGSZ01000001.1"/>
</dbReference>
<dbReference type="AlphaFoldDB" id="A0A379C2F2"/>
<feature type="transmembrane region" description="Helical" evidence="8">
    <location>
        <begin position="401"/>
        <end position="422"/>
    </location>
</feature>
<proteinExistence type="inferred from homology"/>
<feature type="transmembrane region" description="Helical" evidence="8">
    <location>
        <begin position="219"/>
        <end position="238"/>
    </location>
</feature>
<evidence type="ECO:0000256" key="2">
    <source>
        <dbReference type="ARBA" id="ARBA00009261"/>
    </source>
</evidence>
<dbReference type="Proteomes" id="UP000255517">
    <property type="component" value="Unassembled WGS sequence"/>
</dbReference>
<protein>
    <submittedName>
        <fullName evidence="9">Na+/alanine symporter</fullName>
    </submittedName>
</protein>
<feature type="transmembrane region" description="Helical" evidence="8">
    <location>
        <begin position="158"/>
        <end position="178"/>
    </location>
</feature>
<evidence type="ECO:0000256" key="5">
    <source>
        <dbReference type="ARBA" id="ARBA00022692"/>
    </source>
</evidence>
<dbReference type="OrthoDB" id="9804874at2"/>
<gene>
    <name evidence="9" type="ORF">NCTC13149_00195</name>
</gene>
<dbReference type="EMBL" id="UGSZ01000001">
    <property type="protein sequence ID" value="SUB56424.1"/>
    <property type="molecule type" value="Genomic_DNA"/>
</dbReference>
<feature type="transmembrane region" description="Helical" evidence="8">
    <location>
        <begin position="102"/>
        <end position="125"/>
    </location>
</feature>
<dbReference type="Pfam" id="PF01235">
    <property type="entry name" value="Na_Ala_symp"/>
    <property type="match status" value="1"/>
</dbReference>
<feature type="transmembrane region" description="Helical" evidence="8">
    <location>
        <begin position="190"/>
        <end position="207"/>
    </location>
</feature>
<dbReference type="PANTHER" id="PTHR30330:SF14">
    <property type="entry name" value="SODIUM_AMINO ACID (ALANINE) SYMPORTER"/>
    <property type="match status" value="1"/>
</dbReference>
<comment type="subcellular location">
    <subcellularLocation>
        <location evidence="1 8">Cell membrane</location>
        <topology evidence="1 8">Multi-pass membrane protein</topology>
    </subcellularLocation>
</comment>
<evidence type="ECO:0000256" key="7">
    <source>
        <dbReference type="ARBA" id="ARBA00023136"/>
    </source>
</evidence>
<feature type="transmembrane region" description="Helical" evidence="8">
    <location>
        <begin position="309"/>
        <end position="332"/>
    </location>
</feature>
<dbReference type="PRINTS" id="PR00175">
    <property type="entry name" value="NAALASMPORT"/>
</dbReference>
<keyword evidence="8" id="KW-0769">Symport</keyword>
<evidence type="ECO:0000313" key="9">
    <source>
        <dbReference type="EMBL" id="SUB56424.1"/>
    </source>
</evidence>
<name>A0A379C2F2_9FIRM</name>
<keyword evidence="4 8" id="KW-1003">Cell membrane</keyword>
<keyword evidence="6 8" id="KW-1133">Transmembrane helix</keyword>
<accession>A0A379C2F2</accession>
<evidence type="ECO:0000256" key="6">
    <source>
        <dbReference type="ARBA" id="ARBA00022989"/>
    </source>
</evidence>
<sequence length="491" mass="53962">MNLEKLIYTVVYDYLWGTPLIILVLATGLYFTLRSGFLQFRFFKTGLKKAISQFKSTSSVDNHNGVISSFEAMSMALGTTIGVGNIGGVAAAIAVGGPGAVFWMWVAATFGLVVKTVEITLAVYYRTRMENGETYGGPNYYIHNGIAIEKQKKILAKILNFIFAFGFIMGVFINIQTYTVSEAVGNTFNINLNVVGIIYTIFLYMMISGGMKRLGKIATIIVPIMCLFYIMGSGYIIIMNYDQIVPSVRLIVNSAFKGTAAVGGFAGASFKLAITSGMSRSVFSNEAGWGTAPMIHASAKVNHPFKQGLLGIFEVFFDTFVICTLTSLVIILSQQWELGYDGATLTLHAFETGVGTVGRMILAFGVFFFGLTTSSGVYTQIEVVLRYVLGESKLKFKLLTFYKWFYPIPSLGMVLVATKWGLPGASLWIFSDMSTALPIFANLIALIILFPTFKKVYEDYMFRYKGIGENKGIPVFYEGTDVQNGVDEPIS</sequence>
<dbReference type="InterPro" id="IPR001463">
    <property type="entry name" value="Na/Ala_symport"/>
</dbReference>
<dbReference type="Gene3D" id="1.20.1740.10">
    <property type="entry name" value="Amino acid/polyamine transporter I"/>
    <property type="match status" value="1"/>
</dbReference>
<keyword evidence="5 8" id="KW-0812">Transmembrane</keyword>
<evidence type="ECO:0000313" key="10">
    <source>
        <dbReference type="Proteomes" id="UP000255517"/>
    </source>
</evidence>
<dbReference type="PANTHER" id="PTHR30330">
    <property type="entry name" value="AGSS FAMILY TRANSPORTER, SODIUM-ALANINE"/>
    <property type="match status" value="1"/>
</dbReference>
<evidence type="ECO:0000256" key="1">
    <source>
        <dbReference type="ARBA" id="ARBA00004651"/>
    </source>
</evidence>
<evidence type="ECO:0000256" key="8">
    <source>
        <dbReference type="RuleBase" id="RU363064"/>
    </source>
</evidence>